<reference evidence="3 4" key="1">
    <citation type="journal article" date="2015" name="Genome Biol. Evol.">
        <title>Comparative Genomics of a Bacterivorous Green Alga Reveals Evolutionary Causalities and Consequences of Phago-Mixotrophic Mode of Nutrition.</title>
        <authorList>
            <person name="Burns J.A."/>
            <person name="Paasch A."/>
            <person name="Narechania A."/>
            <person name="Kim E."/>
        </authorList>
    </citation>
    <scope>NUCLEOTIDE SEQUENCE [LARGE SCALE GENOMIC DNA]</scope>
    <source>
        <strain evidence="3 4">PLY_AMNH</strain>
    </source>
</reference>
<dbReference type="PANTHER" id="PTHR11439">
    <property type="entry name" value="GAG-POL-RELATED RETROTRANSPOSON"/>
    <property type="match status" value="1"/>
</dbReference>
<keyword evidence="4" id="KW-1185">Reference proteome</keyword>
<dbReference type="Proteomes" id="UP001190700">
    <property type="component" value="Unassembled WGS sequence"/>
</dbReference>
<feature type="region of interest" description="Disordered" evidence="1">
    <location>
        <begin position="1181"/>
        <end position="1200"/>
    </location>
</feature>
<dbReference type="CDD" id="cd09272">
    <property type="entry name" value="RNase_HI_RT_Ty1"/>
    <property type="match status" value="1"/>
</dbReference>
<comment type="caution">
    <text evidence="3">The sequence shown here is derived from an EMBL/GenBank/DDBJ whole genome shotgun (WGS) entry which is preliminary data.</text>
</comment>
<dbReference type="AlphaFoldDB" id="A0AAE0GCL3"/>
<protein>
    <recommendedName>
        <fullName evidence="2">Reverse transcriptase Ty1/copia-type domain-containing protein</fullName>
    </recommendedName>
</protein>
<dbReference type="InterPro" id="IPR043502">
    <property type="entry name" value="DNA/RNA_pol_sf"/>
</dbReference>
<dbReference type="Gene3D" id="3.30.420.10">
    <property type="entry name" value="Ribonuclease H-like superfamily/Ribonuclease H"/>
    <property type="match status" value="1"/>
</dbReference>
<dbReference type="Pfam" id="PF07727">
    <property type="entry name" value="RVT_2"/>
    <property type="match status" value="1"/>
</dbReference>
<dbReference type="SUPFAM" id="SSF56672">
    <property type="entry name" value="DNA/RNA polymerases"/>
    <property type="match status" value="1"/>
</dbReference>
<evidence type="ECO:0000313" key="3">
    <source>
        <dbReference type="EMBL" id="KAK3275460.1"/>
    </source>
</evidence>
<dbReference type="PANTHER" id="PTHR11439:SF483">
    <property type="entry name" value="PEPTIDE SYNTHASE GLIP-LIKE, PUTATIVE (AFU_ORTHOLOGUE AFUA_3G12920)-RELATED"/>
    <property type="match status" value="1"/>
</dbReference>
<evidence type="ECO:0000256" key="1">
    <source>
        <dbReference type="SAM" id="MobiDB-lite"/>
    </source>
</evidence>
<dbReference type="InterPro" id="IPR013103">
    <property type="entry name" value="RVT_2"/>
</dbReference>
<dbReference type="InterPro" id="IPR012337">
    <property type="entry name" value="RNaseH-like_sf"/>
</dbReference>
<evidence type="ECO:0000313" key="4">
    <source>
        <dbReference type="Proteomes" id="UP001190700"/>
    </source>
</evidence>
<sequence length="1200" mass="136584">MPYPDEFIGRLLVKVLMDFRKKPEETKFLLVLPEKPGAVWWTLTAKLEALETYSKGSVIFSARKDQCYRVEELTKSEPGRVFIRGTPWPVTEFYLDQFTVGRVDAELLAHLRLGHLCDKYVRVMDLQGVDVGVNSEELQTSELTRCSEVCAPCQVANATRPSQAMDRGRVKKVHRKLVVKRVRSARMGQLTLTDHGGPFVPSDKGYHSYTIHLDDYSDFGGFYAWRRKLEYTTALEEYRQVVVTTGRAVLGEDLRVEEVVYDQDLLVLHSDSDSTMIQGRARDYCAANNILQRTTSYLHENNARAETHNCRVQEMGRAMLLVAGLPASMWPLAFRHRVYLLNRVVKAHLVNEHELPYQVLLWRHCGQHARAMDVSETSVRFPVQHVALAVQVKKEEWLPVGVTAPKQWAQLIAAPDAKEWMESDHEEECALIDVKKAIVPKSKLPVGVQPLGMKAVYVPKLDAANVLAKQKSRWVVMGNKQEHGVNYEEVYAPCTQLTTLRIIIQKSLYGLKQAPRVWYYTSKKWVLEYDDRLTNIDPCLIYIHDVSASGLVVFLYIHVDDYVCFTSNVQWKTELFAAFNAKWPSVDKGPMVEMMGMQMTFSSTGLVRECRMSQVGLIRRMLEKYGMTDCTPSPTPMEPKLSLLPADPKQPTVSFPFANLAMERMWLARCSRPDVLTTVCYLARFMHCYDEVHWKHLLRVLRYLKGTIDDCLALQCSSPASLTAKLVVTAYSDSEHAADRVPRRSVTGSLVQLNGSTVLYSSRLQKTVAISTTDGELVALLETARDAEYVVNLLLEIHPVQLPVVLHGDNHASVFQVEHALNNTATRHIAIRERCVARLLVELKRIVLAKVPTAQNLADFFTKALSVERFLVLRAVGRSVEVKKRRYGQEVQRRWAVRTRDVGLRRHSDQAGARVLKYMDDFLARLKKTHVKATALICRAARAQRWVQARELAGFNGLCQSVYLAVPAARLYPRELYFVLGKKRSWGSKVKLTRHAWGVLKGWSLLPATSRWNGREIWRTLTRAKLHTDPSLFAWGGVLNLSKEARGFWPDELRELHITHLELEAVHKTVRSFLTELEGKLVRLYCNNQAVVVILAMLSHFTSQNPEQMRRMRRLWLLLDLHDIELQARGWRRWRGCQGDGGDGETALRLPLANAEQMTLFRACVYVVVAFVTFGRPQTGTHGNAAREPAAGQQHDLDCA</sequence>
<proteinExistence type="predicted"/>
<dbReference type="EMBL" id="LGRX02007214">
    <property type="protein sequence ID" value="KAK3275460.1"/>
    <property type="molecule type" value="Genomic_DNA"/>
</dbReference>
<evidence type="ECO:0000259" key="2">
    <source>
        <dbReference type="Pfam" id="PF07727"/>
    </source>
</evidence>
<dbReference type="InterPro" id="IPR036397">
    <property type="entry name" value="RNaseH_sf"/>
</dbReference>
<dbReference type="CDD" id="cd09275">
    <property type="entry name" value="RNase_HI_RT_DIRS1"/>
    <property type="match status" value="1"/>
</dbReference>
<dbReference type="GO" id="GO:0003676">
    <property type="term" value="F:nucleic acid binding"/>
    <property type="evidence" value="ECO:0007669"/>
    <property type="project" value="InterPro"/>
</dbReference>
<accession>A0AAE0GCL3</accession>
<feature type="domain" description="Reverse transcriptase Ty1/copia-type" evidence="2">
    <location>
        <begin position="504"/>
        <end position="638"/>
    </location>
</feature>
<name>A0AAE0GCL3_9CHLO</name>
<organism evidence="3 4">
    <name type="scientific">Cymbomonas tetramitiformis</name>
    <dbReference type="NCBI Taxonomy" id="36881"/>
    <lineage>
        <taxon>Eukaryota</taxon>
        <taxon>Viridiplantae</taxon>
        <taxon>Chlorophyta</taxon>
        <taxon>Pyramimonadophyceae</taxon>
        <taxon>Pyramimonadales</taxon>
        <taxon>Pyramimonadaceae</taxon>
        <taxon>Cymbomonas</taxon>
    </lineage>
</organism>
<gene>
    <name evidence="3" type="ORF">CYMTET_16413</name>
</gene>
<dbReference type="SUPFAM" id="SSF53098">
    <property type="entry name" value="Ribonuclease H-like"/>
    <property type="match status" value="1"/>
</dbReference>